<protein>
    <submittedName>
        <fullName evidence="2">Lipoate--protein ligase family protein</fullName>
    </submittedName>
</protein>
<comment type="caution">
    <text evidence="2">The sequence shown here is derived from an EMBL/GenBank/DDBJ whole genome shotgun (WGS) entry which is preliminary data.</text>
</comment>
<evidence type="ECO:0000259" key="1">
    <source>
        <dbReference type="PROSITE" id="PS51733"/>
    </source>
</evidence>
<dbReference type="CDD" id="cd16443">
    <property type="entry name" value="LplA"/>
    <property type="match status" value="1"/>
</dbReference>
<dbReference type="EMBL" id="JBHTOP010000001">
    <property type="protein sequence ID" value="MFD1670558.1"/>
    <property type="molecule type" value="Genomic_DNA"/>
</dbReference>
<proteinExistence type="predicted"/>
<sequence>MQELAQIYPTTSFLVADKHYTPSHNLESFADTNAILRYSDTFDQPLIHFWTLEDSIILGMMDTKLPYFSEALQVLNQQQKHYFIRNSGGLAVASDAGILNVSLCLPNYKDAGIDAAYNQMVTWVQRAFPNAPQPIEAYEITRSYCPGTYDLSIAGQKFGGISQRRAQNGVIIMLYLSVNGDQHGRSQLLKDFYTTGLKDATTKWTFPDIDPSSMANLETLLQQPLTLTDVKQQLLSVFEQNQLLNTTADFTTLAQEPEYQAYFQQFLTNLQQRNQRDLPHL</sequence>
<gene>
    <name evidence="2" type="ORF">ACFQ5M_00440</name>
</gene>
<dbReference type="InterPro" id="IPR045864">
    <property type="entry name" value="aa-tRNA-synth_II/BPL/LPL"/>
</dbReference>
<feature type="domain" description="BPL/LPL catalytic" evidence="1">
    <location>
        <begin position="41"/>
        <end position="225"/>
    </location>
</feature>
<dbReference type="SUPFAM" id="SSF55681">
    <property type="entry name" value="Class II aaRS and biotin synthetases"/>
    <property type="match status" value="1"/>
</dbReference>
<evidence type="ECO:0000313" key="3">
    <source>
        <dbReference type="Proteomes" id="UP001597267"/>
    </source>
</evidence>
<dbReference type="PANTHER" id="PTHR43679">
    <property type="entry name" value="OCTANOYLTRANSFERASE LIPM-RELATED"/>
    <property type="match status" value="1"/>
</dbReference>
<dbReference type="Gene3D" id="3.30.930.10">
    <property type="entry name" value="Bira Bifunctional Protein, Domain 2"/>
    <property type="match status" value="1"/>
</dbReference>
<evidence type="ECO:0000313" key="2">
    <source>
        <dbReference type="EMBL" id="MFD1670558.1"/>
    </source>
</evidence>
<accession>A0ABW4J3R8</accession>
<name>A0ABW4J3R8_9LACO</name>
<dbReference type="PROSITE" id="PS51733">
    <property type="entry name" value="BPL_LPL_CATALYTIC"/>
    <property type="match status" value="1"/>
</dbReference>
<organism evidence="2 3">
    <name type="scientific">Agrilactobacillus yilanensis</name>
    <dbReference type="NCBI Taxonomy" id="2485997"/>
    <lineage>
        <taxon>Bacteria</taxon>
        <taxon>Bacillati</taxon>
        <taxon>Bacillota</taxon>
        <taxon>Bacilli</taxon>
        <taxon>Lactobacillales</taxon>
        <taxon>Lactobacillaceae</taxon>
        <taxon>Agrilactobacillus</taxon>
    </lineage>
</organism>
<keyword evidence="3" id="KW-1185">Reference proteome</keyword>
<dbReference type="PANTHER" id="PTHR43679:SF2">
    <property type="entry name" value="OCTANOYL-[GCVH]:PROTEIN N-OCTANOYLTRANSFERASE"/>
    <property type="match status" value="1"/>
</dbReference>
<reference evidence="3" key="1">
    <citation type="journal article" date="2019" name="Int. J. Syst. Evol. Microbiol.">
        <title>The Global Catalogue of Microorganisms (GCM) 10K type strain sequencing project: providing services to taxonomists for standard genome sequencing and annotation.</title>
        <authorList>
            <consortium name="The Broad Institute Genomics Platform"/>
            <consortium name="The Broad Institute Genome Sequencing Center for Infectious Disease"/>
            <person name="Wu L."/>
            <person name="Ma J."/>
        </authorList>
    </citation>
    <scope>NUCLEOTIDE SEQUENCE [LARGE SCALE GENOMIC DNA]</scope>
    <source>
        <strain evidence="3">CCM 8896</strain>
    </source>
</reference>
<dbReference type="InterPro" id="IPR004143">
    <property type="entry name" value="BPL_LPL_catalytic"/>
</dbReference>
<dbReference type="GO" id="GO:0016874">
    <property type="term" value="F:ligase activity"/>
    <property type="evidence" value="ECO:0007669"/>
    <property type="project" value="UniProtKB-KW"/>
</dbReference>
<keyword evidence="2" id="KW-0436">Ligase</keyword>
<dbReference type="Proteomes" id="UP001597267">
    <property type="component" value="Unassembled WGS sequence"/>
</dbReference>
<dbReference type="Pfam" id="PF21948">
    <property type="entry name" value="LplA-B_cat"/>
    <property type="match status" value="1"/>
</dbReference>
<dbReference type="RefSeq" id="WP_125714671.1">
    <property type="nucleotide sequence ID" value="NZ_JBHTOP010000001.1"/>
</dbReference>
<dbReference type="InterPro" id="IPR050664">
    <property type="entry name" value="Octanoyltrans_LipM/LipL"/>
</dbReference>